<comment type="caution">
    <text evidence="1">The sequence shown here is derived from an EMBL/GenBank/DDBJ whole genome shotgun (WGS) entry which is preliminary data.</text>
</comment>
<protein>
    <submittedName>
        <fullName evidence="1">Uncharacterized protein</fullName>
    </submittedName>
</protein>
<accession>A0A4R8QVC5</accession>
<reference evidence="1 2" key="1">
    <citation type="submission" date="2018-12" db="EMBL/GenBank/DDBJ databases">
        <title>Genome sequence and assembly of Colletotrichum trifolii.</title>
        <authorList>
            <person name="Gan P."/>
            <person name="Shirasu K."/>
        </authorList>
    </citation>
    <scope>NUCLEOTIDE SEQUENCE [LARGE SCALE GENOMIC DNA]</scope>
    <source>
        <strain evidence="1 2">543-2</strain>
    </source>
</reference>
<evidence type="ECO:0000313" key="2">
    <source>
        <dbReference type="Proteomes" id="UP000295703"/>
    </source>
</evidence>
<dbReference type="AlphaFoldDB" id="A0A4R8QVC5"/>
<evidence type="ECO:0000313" key="1">
    <source>
        <dbReference type="EMBL" id="TDZ40970.1"/>
    </source>
</evidence>
<gene>
    <name evidence="1" type="ORF">CTRI78_v010040</name>
</gene>
<name>A0A4R8QVC5_COLTR</name>
<proteinExistence type="predicted"/>
<dbReference type="Proteomes" id="UP000295703">
    <property type="component" value="Unassembled WGS sequence"/>
</dbReference>
<dbReference type="EMBL" id="RYZW01000150">
    <property type="protein sequence ID" value="TDZ40970.1"/>
    <property type="molecule type" value="Genomic_DNA"/>
</dbReference>
<organism evidence="1 2">
    <name type="scientific">Colletotrichum trifolii</name>
    <dbReference type="NCBI Taxonomy" id="5466"/>
    <lineage>
        <taxon>Eukaryota</taxon>
        <taxon>Fungi</taxon>
        <taxon>Dikarya</taxon>
        <taxon>Ascomycota</taxon>
        <taxon>Pezizomycotina</taxon>
        <taxon>Sordariomycetes</taxon>
        <taxon>Hypocreomycetidae</taxon>
        <taxon>Glomerellales</taxon>
        <taxon>Glomerellaceae</taxon>
        <taxon>Colletotrichum</taxon>
        <taxon>Colletotrichum orbiculare species complex</taxon>
    </lineage>
</organism>
<keyword evidence="2" id="KW-1185">Reference proteome</keyword>
<sequence length="100" mass="11309">MTRFGELWELSQQLRTADEKNWHSLLELLDLPPCPPARAHISPQSSRCGANARWLFAGCPGTANNPDHRQGPNTHAIDSHSAEKKCRWACRARERCACHH</sequence>